<dbReference type="GO" id="GO:0015627">
    <property type="term" value="C:type II protein secretion system complex"/>
    <property type="evidence" value="ECO:0007669"/>
    <property type="project" value="InterPro"/>
</dbReference>
<dbReference type="GO" id="GO:0015628">
    <property type="term" value="P:protein secretion by the type II secretion system"/>
    <property type="evidence" value="ECO:0007669"/>
    <property type="project" value="InterPro"/>
</dbReference>
<sequence>MHTPLRSGSKASARRQGSPGSSLMEMVVVLAILSLLAALAAPHARMNLKRDKEIQLRETLRTVRNAIDRFHADMTKRKDKDAKGGGASPNGYPLALQVLVDGAANGPKKRYLRSLPVNPFAPAGTPFQAQWTFVSYQRGDAGITSSSYGTTLAEVQTVSGDKDIYDLHAMTDGIALDGSRYADW</sequence>
<evidence type="ECO:0000256" key="1">
    <source>
        <dbReference type="ARBA" id="ARBA00022481"/>
    </source>
</evidence>
<evidence type="ECO:0000313" key="2">
    <source>
        <dbReference type="EMBL" id="ADP71059.1"/>
    </source>
</evidence>
<dbReference type="InterPro" id="IPR000983">
    <property type="entry name" value="Bac_GSPG_pilin"/>
</dbReference>
<dbReference type="Gene3D" id="3.30.700.10">
    <property type="entry name" value="Glycoprotein, Type 4 Pilin"/>
    <property type="match status" value="1"/>
</dbReference>
<keyword evidence="3" id="KW-1185">Reference proteome</keyword>
<dbReference type="eggNOG" id="COG2165">
    <property type="taxonomic scope" value="Bacteria"/>
</dbReference>
<dbReference type="AlphaFoldDB" id="E3HZM4"/>
<dbReference type="HOGENOM" id="CLU_091705_7_2_5"/>
<name>E3HZM4_RHOVT</name>
<dbReference type="Proteomes" id="UP000001399">
    <property type="component" value="Chromosome"/>
</dbReference>
<proteinExistence type="predicted"/>
<evidence type="ECO:0000313" key="3">
    <source>
        <dbReference type="Proteomes" id="UP000001399"/>
    </source>
</evidence>
<dbReference type="InterPro" id="IPR045584">
    <property type="entry name" value="Pilin-like"/>
</dbReference>
<gene>
    <name evidence="2" type="ordered locus">Rvan_1817</name>
</gene>
<organism evidence="2 3">
    <name type="scientific">Rhodomicrobium vannielii (strain ATCC 17100 / DSM 162 / LMG 4299 / NCIMB 10020 / ATH 3.1.1)</name>
    <dbReference type="NCBI Taxonomy" id="648757"/>
    <lineage>
        <taxon>Bacteria</taxon>
        <taxon>Pseudomonadati</taxon>
        <taxon>Pseudomonadota</taxon>
        <taxon>Alphaproteobacteria</taxon>
        <taxon>Hyphomicrobiales</taxon>
        <taxon>Hyphomicrobiaceae</taxon>
        <taxon>Rhodomicrobium</taxon>
    </lineage>
</organism>
<reference evidence="3" key="1">
    <citation type="journal article" date="2011" name="J. Bacteriol.">
        <title>Genome sequences of eight morphologically diverse alphaproteobacteria.</title>
        <authorList>
            <consortium name="US DOE Joint Genome Institute"/>
            <person name="Brown P.J."/>
            <person name="Kysela D.T."/>
            <person name="Buechlein A."/>
            <person name="Hemmerich C."/>
            <person name="Brun Y.V."/>
        </authorList>
    </citation>
    <scope>NUCLEOTIDE SEQUENCE [LARGE SCALE GENOMIC DNA]</scope>
    <source>
        <strain evidence="3">ATCC 17100 / ATH 3.1.1 / DSM 162 / LMG 4299</strain>
    </source>
</reference>
<dbReference type="EMBL" id="CP002292">
    <property type="protein sequence ID" value="ADP71059.1"/>
    <property type="molecule type" value="Genomic_DNA"/>
</dbReference>
<dbReference type="STRING" id="648757.Rvan_1817"/>
<dbReference type="PRINTS" id="PR00813">
    <property type="entry name" value="BCTERIALGSPG"/>
</dbReference>
<dbReference type="SUPFAM" id="SSF54523">
    <property type="entry name" value="Pili subunits"/>
    <property type="match status" value="1"/>
</dbReference>
<protein>
    <submittedName>
        <fullName evidence="2">Uncharacterized protein</fullName>
    </submittedName>
</protein>
<accession>E3HZM4</accession>
<dbReference type="KEGG" id="rva:Rvan_1817"/>
<keyword evidence="1" id="KW-0488">Methylation</keyword>